<sequence length="214" mass="25120">MVRWFWKENRKSSPELEAIQQLKEQNSIFEEQYKILSEQVTKLSRLQYKTSKDIQEKIDGLHETIGFIIKKQEDDNEDQERRIFQMEAKTNEILQSLIHWLDDLDMLCTRLTGEEQEAWSRILRQWSVDILAQLKGLGIHELQVLGTSFDPTLAEAMATIPKKEATMKYNGISTLELTPYQIVEVLQRGFKWENGSLLRKAQVITLEKDDSFDK</sequence>
<evidence type="ECO:0000313" key="3">
    <source>
        <dbReference type="Proteomes" id="UP000006315"/>
    </source>
</evidence>
<dbReference type="Gene3D" id="2.30.22.10">
    <property type="entry name" value="Head domain of nucleotide exchange factor GrpE"/>
    <property type="match status" value="1"/>
</dbReference>
<dbReference type="AlphaFoldDB" id="K6D4E7"/>
<dbReference type="GO" id="GO:0042803">
    <property type="term" value="F:protein homodimerization activity"/>
    <property type="evidence" value="ECO:0007669"/>
    <property type="project" value="InterPro"/>
</dbReference>
<dbReference type="GO" id="GO:0006457">
    <property type="term" value="P:protein folding"/>
    <property type="evidence" value="ECO:0007669"/>
    <property type="project" value="InterPro"/>
</dbReference>
<dbReference type="Pfam" id="PF01025">
    <property type="entry name" value="GrpE"/>
    <property type="match status" value="1"/>
</dbReference>
<evidence type="ECO:0000313" key="2">
    <source>
        <dbReference type="EMBL" id="EKN63144.1"/>
    </source>
</evidence>
<accession>K6D4E7</accession>
<dbReference type="Proteomes" id="UP000006315">
    <property type="component" value="Unassembled WGS sequence"/>
</dbReference>
<dbReference type="RefSeq" id="WP_003333068.1">
    <property type="nucleotide sequence ID" value="NZ_AJLR01000148.1"/>
</dbReference>
<evidence type="ECO:0000256" key="1">
    <source>
        <dbReference type="ARBA" id="ARBA00023186"/>
    </source>
</evidence>
<protein>
    <recommendedName>
        <fullName evidence="4">Nucleotide exchange factor GrpE</fullName>
    </recommendedName>
</protein>
<dbReference type="SUPFAM" id="SSF51064">
    <property type="entry name" value="Head domain of nucleotide exchange factor GrpE"/>
    <property type="match status" value="1"/>
</dbReference>
<dbReference type="InterPro" id="IPR009012">
    <property type="entry name" value="GrpE_head"/>
</dbReference>
<comment type="caution">
    <text evidence="2">The sequence shown here is derived from an EMBL/GenBank/DDBJ whole genome shotgun (WGS) entry which is preliminary data.</text>
</comment>
<gene>
    <name evidence="2" type="ORF">BAZO_19248</name>
</gene>
<reference evidence="2 3" key="1">
    <citation type="journal article" date="2012" name="Front. Microbiol.">
        <title>Redundancy and modularity in membrane-associated dissimilatory nitrate reduction in Bacillus.</title>
        <authorList>
            <person name="Heylen K."/>
            <person name="Keltjens J."/>
        </authorList>
    </citation>
    <scope>NUCLEOTIDE SEQUENCE [LARGE SCALE GENOMIC DNA]</scope>
    <source>
        <strain evidence="2 3">LMG 9581</strain>
    </source>
</reference>
<dbReference type="GO" id="GO:0000774">
    <property type="term" value="F:adenyl-nucleotide exchange factor activity"/>
    <property type="evidence" value="ECO:0007669"/>
    <property type="project" value="InterPro"/>
</dbReference>
<organism evidence="2 3">
    <name type="scientific">Schinkia azotoformans LMG 9581</name>
    <dbReference type="NCBI Taxonomy" id="1131731"/>
    <lineage>
        <taxon>Bacteria</taxon>
        <taxon>Bacillati</taxon>
        <taxon>Bacillota</taxon>
        <taxon>Bacilli</taxon>
        <taxon>Bacillales</taxon>
        <taxon>Bacillaceae</taxon>
        <taxon>Calidifontibacillus/Schinkia group</taxon>
        <taxon>Schinkia</taxon>
    </lineage>
</organism>
<evidence type="ECO:0008006" key="4">
    <source>
        <dbReference type="Google" id="ProtNLM"/>
    </source>
</evidence>
<keyword evidence="1" id="KW-0143">Chaperone</keyword>
<dbReference type="InterPro" id="IPR000740">
    <property type="entry name" value="GrpE"/>
</dbReference>
<dbReference type="STRING" id="1131731.BAZO_19248"/>
<dbReference type="PATRIC" id="fig|1131731.3.peg.3927"/>
<dbReference type="GO" id="GO:0051087">
    <property type="term" value="F:protein-folding chaperone binding"/>
    <property type="evidence" value="ECO:0007669"/>
    <property type="project" value="InterPro"/>
</dbReference>
<dbReference type="EMBL" id="AJLR01000148">
    <property type="protein sequence ID" value="EKN63144.1"/>
    <property type="molecule type" value="Genomic_DNA"/>
</dbReference>
<proteinExistence type="predicted"/>
<name>K6D4E7_SCHAZ</name>
<keyword evidence="3" id="KW-1185">Reference proteome</keyword>